<dbReference type="Pfam" id="PF05119">
    <property type="entry name" value="Terminase_4"/>
    <property type="match status" value="1"/>
</dbReference>
<dbReference type="AlphaFoldDB" id="A0A0F9DSG7"/>
<comment type="caution">
    <text evidence="2">The sequence shown here is derived from an EMBL/GenBank/DDBJ whole genome shotgun (WGS) entry which is preliminary data.</text>
</comment>
<proteinExistence type="predicted"/>
<sequence>PKWLSVAAKTVWKQITPQLDKAGILAKLDGNTLVRYCETYAHWRKLMKILGDAEITNTDHVGQLRGVFLTVEALGSSLNRLEADFGLSPSSRSRIQVQPTKAEEDDGKDRFFKAG</sequence>
<dbReference type="InterPro" id="IPR006448">
    <property type="entry name" value="Phage_term_ssu_P27"/>
</dbReference>
<evidence type="ECO:0000313" key="2">
    <source>
        <dbReference type="EMBL" id="KKL20611.1"/>
    </source>
</evidence>
<evidence type="ECO:0000256" key="1">
    <source>
        <dbReference type="SAM" id="MobiDB-lite"/>
    </source>
</evidence>
<organism evidence="2">
    <name type="scientific">marine sediment metagenome</name>
    <dbReference type="NCBI Taxonomy" id="412755"/>
    <lineage>
        <taxon>unclassified sequences</taxon>
        <taxon>metagenomes</taxon>
        <taxon>ecological metagenomes</taxon>
    </lineage>
</organism>
<reference evidence="2" key="1">
    <citation type="journal article" date="2015" name="Nature">
        <title>Complex archaea that bridge the gap between prokaryotes and eukaryotes.</title>
        <authorList>
            <person name="Spang A."/>
            <person name="Saw J.H."/>
            <person name="Jorgensen S.L."/>
            <person name="Zaremba-Niedzwiedzka K."/>
            <person name="Martijn J."/>
            <person name="Lind A.E."/>
            <person name="van Eijk R."/>
            <person name="Schleper C."/>
            <person name="Guy L."/>
            <person name="Ettema T.J."/>
        </authorList>
    </citation>
    <scope>NUCLEOTIDE SEQUENCE</scope>
</reference>
<dbReference type="EMBL" id="LAZR01038031">
    <property type="protein sequence ID" value="KKL20611.1"/>
    <property type="molecule type" value="Genomic_DNA"/>
</dbReference>
<evidence type="ECO:0008006" key="3">
    <source>
        <dbReference type="Google" id="ProtNLM"/>
    </source>
</evidence>
<protein>
    <recommendedName>
        <fullName evidence="3">Phage terminase small subunit P27 family</fullName>
    </recommendedName>
</protein>
<feature type="region of interest" description="Disordered" evidence="1">
    <location>
        <begin position="92"/>
        <end position="115"/>
    </location>
</feature>
<accession>A0A0F9DSG7</accession>
<name>A0A0F9DSG7_9ZZZZ</name>
<feature type="non-terminal residue" evidence="2">
    <location>
        <position position="1"/>
    </location>
</feature>
<gene>
    <name evidence="2" type="ORF">LCGC14_2453740</name>
</gene>
<dbReference type="NCBIfam" id="TIGR01558">
    <property type="entry name" value="sm_term_P27"/>
    <property type="match status" value="1"/>
</dbReference>